<sequence>MSNKTLDELLCQRQPSAPEQAVFDAWAEARRHPEALARVRRAVRDLGLEMPRRSPSRLRPSLL</sequence>
<reference evidence="2" key="1">
    <citation type="journal article" date="2019" name="Int. J. Syst. Evol. Microbiol.">
        <title>The Global Catalogue of Microorganisms (GCM) 10K type strain sequencing project: providing services to taxonomists for standard genome sequencing and annotation.</title>
        <authorList>
            <consortium name="The Broad Institute Genomics Platform"/>
            <consortium name="The Broad Institute Genome Sequencing Center for Infectious Disease"/>
            <person name="Wu L."/>
            <person name="Ma J."/>
        </authorList>
    </citation>
    <scope>NUCLEOTIDE SEQUENCE [LARGE SCALE GENOMIC DNA]</scope>
    <source>
        <strain evidence="2">KCTC 42447</strain>
    </source>
</reference>
<proteinExistence type="predicted"/>
<comment type="caution">
    <text evidence="1">The sequence shown here is derived from an EMBL/GenBank/DDBJ whole genome shotgun (WGS) entry which is preliminary data.</text>
</comment>
<dbReference type="Proteomes" id="UP001595630">
    <property type="component" value="Unassembled WGS sequence"/>
</dbReference>
<protein>
    <submittedName>
        <fullName evidence="1">Uncharacterized protein</fullName>
    </submittedName>
</protein>
<accession>A0ABV7T841</accession>
<dbReference type="EMBL" id="JBHRXZ010000024">
    <property type="protein sequence ID" value="MFC3609177.1"/>
    <property type="molecule type" value="Genomic_DNA"/>
</dbReference>
<organism evidence="1 2">
    <name type="scientific">Stutzerimonas tarimensis</name>
    <dbReference type="NCBI Taxonomy" id="1507735"/>
    <lineage>
        <taxon>Bacteria</taxon>
        <taxon>Pseudomonadati</taxon>
        <taxon>Pseudomonadota</taxon>
        <taxon>Gammaproteobacteria</taxon>
        <taxon>Pseudomonadales</taxon>
        <taxon>Pseudomonadaceae</taxon>
        <taxon>Stutzerimonas</taxon>
    </lineage>
</organism>
<gene>
    <name evidence="1" type="ORF">ACFOMF_15455</name>
</gene>
<evidence type="ECO:0000313" key="2">
    <source>
        <dbReference type="Proteomes" id="UP001595630"/>
    </source>
</evidence>
<name>A0ABV7T841_9GAMM</name>
<evidence type="ECO:0000313" key="1">
    <source>
        <dbReference type="EMBL" id="MFC3609177.1"/>
    </source>
</evidence>
<keyword evidence="2" id="KW-1185">Reference proteome</keyword>
<dbReference type="RefSeq" id="WP_386366493.1">
    <property type="nucleotide sequence ID" value="NZ_JBHRXZ010000024.1"/>
</dbReference>